<evidence type="ECO:0000313" key="2">
    <source>
        <dbReference type="Proteomes" id="UP000054007"/>
    </source>
</evidence>
<dbReference type="AlphaFoldDB" id="A0A0D7AVE2"/>
<evidence type="ECO:0000313" key="1">
    <source>
        <dbReference type="EMBL" id="KIY61819.1"/>
    </source>
</evidence>
<sequence length="74" mass="7959">MTTTSFQCDVPNGSWGVLLSPGIDATLNDTFDYTRVITSAVLTENASSDPSIITLSWRPDPGQPISQSVCRVRA</sequence>
<accession>A0A0D7AVE2</accession>
<dbReference type="Proteomes" id="UP000054007">
    <property type="component" value="Unassembled WGS sequence"/>
</dbReference>
<protein>
    <recommendedName>
        <fullName evidence="3">Reelin domain-containing protein</fullName>
    </recommendedName>
</protein>
<dbReference type="EMBL" id="KN880865">
    <property type="protein sequence ID" value="KIY61819.1"/>
    <property type="molecule type" value="Genomic_DNA"/>
</dbReference>
<proteinExistence type="predicted"/>
<gene>
    <name evidence="1" type="ORF">CYLTODRAFT_427319</name>
</gene>
<keyword evidence="2" id="KW-1185">Reference proteome</keyword>
<organism evidence="1 2">
    <name type="scientific">Cylindrobasidium torrendii FP15055 ss-10</name>
    <dbReference type="NCBI Taxonomy" id="1314674"/>
    <lineage>
        <taxon>Eukaryota</taxon>
        <taxon>Fungi</taxon>
        <taxon>Dikarya</taxon>
        <taxon>Basidiomycota</taxon>
        <taxon>Agaricomycotina</taxon>
        <taxon>Agaricomycetes</taxon>
        <taxon>Agaricomycetidae</taxon>
        <taxon>Agaricales</taxon>
        <taxon>Marasmiineae</taxon>
        <taxon>Physalacriaceae</taxon>
        <taxon>Cylindrobasidium</taxon>
    </lineage>
</organism>
<reference evidence="1 2" key="1">
    <citation type="journal article" date="2015" name="Fungal Genet. Biol.">
        <title>Evolution of novel wood decay mechanisms in Agaricales revealed by the genome sequences of Fistulina hepatica and Cylindrobasidium torrendii.</title>
        <authorList>
            <person name="Floudas D."/>
            <person name="Held B.W."/>
            <person name="Riley R."/>
            <person name="Nagy L.G."/>
            <person name="Koehler G."/>
            <person name="Ransdell A.S."/>
            <person name="Younus H."/>
            <person name="Chow J."/>
            <person name="Chiniquy J."/>
            <person name="Lipzen A."/>
            <person name="Tritt A."/>
            <person name="Sun H."/>
            <person name="Haridas S."/>
            <person name="LaButti K."/>
            <person name="Ohm R.A."/>
            <person name="Kues U."/>
            <person name="Blanchette R.A."/>
            <person name="Grigoriev I.V."/>
            <person name="Minto R.E."/>
            <person name="Hibbett D.S."/>
        </authorList>
    </citation>
    <scope>NUCLEOTIDE SEQUENCE [LARGE SCALE GENOMIC DNA]</scope>
    <source>
        <strain evidence="1 2">FP15055 ss-10</strain>
    </source>
</reference>
<evidence type="ECO:0008006" key="3">
    <source>
        <dbReference type="Google" id="ProtNLM"/>
    </source>
</evidence>
<name>A0A0D7AVE2_9AGAR</name>